<sequence length="226" mass="25335">MCRRFANALTTQAMRQHFGVTGPAPDWLPSWNVAPGQPAPVLCRVPSGSGARLDLMLWGLVPHWARDMTRQAINARAETIATSGMFRAAFRARRCLVPATACYLWPTGRTSRRLARCPWALTTPDRQPMTLAAIWDNWEYQGDILHSFAIITTESCDSVRPVQDRMPVLIAPDDRREWLYETPDNATRFLMPCDPDNVTLFPVGPAVNDPTRDGPHLLDPAQSIDK</sequence>
<dbReference type="SUPFAM" id="SSF143081">
    <property type="entry name" value="BB1717-like"/>
    <property type="match status" value="1"/>
</dbReference>
<keyword evidence="4 8" id="KW-0378">Hydrolase</keyword>
<keyword evidence="7" id="KW-0456">Lyase</keyword>
<evidence type="ECO:0000256" key="6">
    <source>
        <dbReference type="ARBA" id="ARBA00023125"/>
    </source>
</evidence>
<keyword evidence="2 8" id="KW-0645">Protease</keyword>
<dbReference type="InterPro" id="IPR003738">
    <property type="entry name" value="SRAP"/>
</dbReference>
<evidence type="ECO:0000256" key="4">
    <source>
        <dbReference type="ARBA" id="ARBA00022801"/>
    </source>
</evidence>
<keyword evidence="3" id="KW-0227">DNA damage</keyword>
<dbReference type="Proteomes" id="UP001449795">
    <property type="component" value="Chromosome"/>
</dbReference>
<dbReference type="InterPro" id="IPR036590">
    <property type="entry name" value="SRAP-like"/>
</dbReference>
<evidence type="ECO:0000256" key="3">
    <source>
        <dbReference type="ARBA" id="ARBA00022763"/>
    </source>
</evidence>
<dbReference type="EC" id="3.4.-.-" evidence="8"/>
<dbReference type="PANTHER" id="PTHR13604">
    <property type="entry name" value="DC12-RELATED"/>
    <property type="match status" value="1"/>
</dbReference>
<dbReference type="EMBL" id="CP152276">
    <property type="protein sequence ID" value="XAE41432.1"/>
    <property type="molecule type" value="Genomic_DNA"/>
</dbReference>
<comment type="similarity">
    <text evidence="1 8">Belongs to the SOS response-associated peptidase family.</text>
</comment>
<evidence type="ECO:0000313" key="10">
    <source>
        <dbReference type="Proteomes" id="UP001449795"/>
    </source>
</evidence>
<evidence type="ECO:0000256" key="8">
    <source>
        <dbReference type="RuleBase" id="RU364100"/>
    </source>
</evidence>
<evidence type="ECO:0000256" key="1">
    <source>
        <dbReference type="ARBA" id="ARBA00008136"/>
    </source>
</evidence>
<dbReference type="RefSeq" id="WP_342627373.1">
    <property type="nucleotide sequence ID" value="NZ_CP152276.1"/>
</dbReference>
<name>A0ABZ3D106_9PROT</name>
<proteinExistence type="inferred from homology"/>
<keyword evidence="6" id="KW-0238">DNA-binding</keyword>
<keyword evidence="10" id="KW-1185">Reference proteome</keyword>
<dbReference type="PANTHER" id="PTHR13604:SF0">
    <property type="entry name" value="ABASIC SITE PROCESSING PROTEIN HMCES"/>
    <property type="match status" value="1"/>
</dbReference>
<keyword evidence="5" id="KW-0190">Covalent protein-DNA linkage</keyword>
<organism evidence="9 10">
    <name type="scientific">Nguyenibacter vanlangensis</name>
    <dbReference type="NCBI Taxonomy" id="1216886"/>
    <lineage>
        <taxon>Bacteria</taxon>
        <taxon>Pseudomonadati</taxon>
        <taxon>Pseudomonadota</taxon>
        <taxon>Alphaproteobacteria</taxon>
        <taxon>Acetobacterales</taxon>
        <taxon>Acetobacteraceae</taxon>
        <taxon>Nguyenibacter</taxon>
    </lineage>
</organism>
<dbReference type="Pfam" id="PF02586">
    <property type="entry name" value="SRAP"/>
    <property type="match status" value="1"/>
</dbReference>
<evidence type="ECO:0000256" key="5">
    <source>
        <dbReference type="ARBA" id="ARBA00023124"/>
    </source>
</evidence>
<evidence type="ECO:0000313" key="9">
    <source>
        <dbReference type="EMBL" id="XAE41432.1"/>
    </source>
</evidence>
<accession>A0ABZ3D106</accession>
<reference evidence="9 10" key="1">
    <citation type="submission" date="2024-04" db="EMBL/GenBank/DDBJ databases">
        <title>Complete genome sequence of Nguyenibacter vanlangesis HBCM-1154, a strain capable of nitrogen fixation, IAA production, and phosphorus solubilization isolated from sugarcane soil.</title>
        <authorList>
            <person name="MY HANH P."/>
        </authorList>
    </citation>
    <scope>NUCLEOTIDE SEQUENCE [LARGE SCALE GENOMIC DNA]</scope>
    <source>
        <strain evidence="9 10">HBCM 1154</strain>
    </source>
</reference>
<dbReference type="Gene3D" id="3.90.1680.10">
    <property type="entry name" value="SOS response associated peptidase-like"/>
    <property type="match status" value="1"/>
</dbReference>
<evidence type="ECO:0000256" key="7">
    <source>
        <dbReference type="ARBA" id="ARBA00023239"/>
    </source>
</evidence>
<protein>
    <recommendedName>
        <fullName evidence="8">Abasic site processing protein</fullName>
        <ecNumber evidence="8">3.4.-.-</ecNumber>
    </recommendedName>
</protein>
<gene>
    <name evidence="9" type="ORF">AAC691_14125</name>
</gene>
<evidence type="ECO:0000256" key="2">
    <source>
        <dbReference type="ARBA" id="ARBA00022670"/>
    </source>
</evidence>